<feature type="transmembrane region" description="Helical" evidence="1">
    <location>
        <begin position="313"/>
        <end position="330"/>
    </location>
</feature>
<feature type="transmembrane region" description="Helical" evidence="1">
    <location>
        <begin position="110"/>
        <end position="126"/>
    </location>
</feature>
<evidence type="ECO:0008006" key="4">
    <source>
        <dbReference type="Google" id="ProtNLM"/>
    </source>
</evidence>
<feature type="transmembrane region" description="Helical" evidence="1">
    <location>
        <begin position="133"/>
        <end position="151"/>
    </location>
</feature>
<evidence type="ECO:0000313" key="3">
    <source>
        <dbReference type="Proteomes" id="UP001479520"/>
    </source>
</evidence>
<keyword evidence="1" id="KW-1133">Transmembrane helix</keyword>
<gene>
    <name evidence="2" type="ORF">AADV58_00670</name>
</gene>
<keyword evidence="1" id="KW-0472">Membrane</keyword>
<accession>A0ABZ2XHP4</accession>
<feature type="transmembrane region" description="Helical" evidence="1">
    <location>
        <begin position="47"/>
        <end position="77"/>
    </location>
</feature>
<feature type="transmembrane region" description="Helical" evidence="1">
    <location>
        <begin position="220"/>
        <end position="242"/>
    </location>
</feature>
<organism evidence="2 3">
    <name type="scientific">Azonexus hydrophilus</name>
    <dbReference type="NCBI Taxonomy" id="418702"/>
    <lineage>
        <taxon>Bacteria</taxon>
        <taxon>Pseudomonadati</taxon>
        <taxon>Pseudomonadota</taxon>
        <taxon>Betaproteobacteria</taxon>
        <taxon>Rhodocyclales</taxon>
        <taxon>Azonexaceae</taxon>
        <taxon>Azonexus</taxon>
    </lineage>
</organism>
<feature type="transmembrane region" description="Helical" evidence="1">
    <location>
        <begin position="84"/>
        <end position="104"/>
    </location>
</feature>
<reference evidence="2 3" key="1">
    <citation type="submission" date="2024-04" db="EMBL/GenBank/DDBJ databases">
        <title>Dissimilatory iodate-reducing microorganisms contribute to the enrichment of iodine in groundwater.</title>
        <authorList>
            <person name="Jiang Z."/>
        </authorList>
    </citation>
    <scope>NUCLEOTIDE SEQUENCE [LARGE SCALE GENOMIC DNA]</scope>
    <source>
        <strain evidence="2 3">NCP973</strain>
    </source>
</reference>
<proteinExistence type="predicted"/>
<feature type="transmembrane region" description="Helical" evidence="1">
    <location>
        <begin position="182"/>
        <end position="200"/>
    </location>
</feature>
<feature type="transmembrane region" description="Helical" evidence="1">
    <location>
        <begin position="254"/>
        <end position="270"/>
    </location>
</feature>
<feature type="transmembrane region" description="Helical" evidence="1">
    <location>
        <begin position="276"/>
        <end position="293"/>
    </location>
</feature>
<dbReference type="RefSeq" id="WP_341743787.1">
    <property type="nucleotide sequence ID" value="NZ_CP151406.1"/>
</dbReference>
<keyword evidence="1" id="KW-0812">Transmembrane</keyword>
<protein>
    <recommendedName>
        <fullName evidence="4">Glycosyltransferase RgtA/B/C/D-like domain-containing protein</fullName>
    </recommendedName>
</protein>
<name>A0ABZ2XHP4_9RHOO</name>
<dbReference type="EMBL" id="CP151406">
    <property type="protein sequence ID" value="WZJ21688.1"/>
    <property type="molecule type" value="Genomic_DNA"/>
</dbReference>
<dbReference type="Proteomes" id="UP001479520">
    <property type="component" value="Chromosome"/>
</dbReference>
<evidence type="ECO:0000313" key="2">
    <source>
        <dbReference type="EMBL" id="WZJ21688.1"/>
    </source>
</evidence>
<sequence>MLALLVGILYVAKPLNADDAFFLHNAWSMLHFGATPYAAYPFPVAPAIFGMVVGGAGLYGALALKILACVISVFLIFKIFDRGGFFYPLIGLVVFYLLLYNRLLDIRPEMLATLISLLVLYLLACFDKRVLESGDWLLFLCIFLLFLLPFVSPRYVVFSAVIGLFILFAGRAGFLKVLFISLLSMCLVLLLVYGLAGFPADGLNTFLQGDTREAIALKNRIRLLFGKNVLVVYLFIFVGMLIAVRHGREMLRPLLLYLAVTGAYFIFSLSMEKMPFRYVAQPTVLLIVAFCYFEFLRPVPYRLDREQVRKAGLLVRFLSIFFVALFSYHLTKDILKEGRAVVTWAASGEGLSCKGLKYGDLIGRYDLNPLEQVCLSSRLCDEFRGYKVFVDSFRTHPICLEDQYSSTYWQGKLDRTELITEFTRAGELFIIQNQEGKGIFLYKTGD</sequence>
<keyword evidence="3" id="KW-1185">Reference proteome</keyword>
<evidence type="ECO:0000256" key="1">
    <source>
        <dbReference type="SAM" id="Phobius"/>
    </source>
</evidence>